<evidence type="ECO:0000313" key="7">
    <source>
        <dbReference type="EMBL" id="QKG78969.1"/>
    </source>
</evidence>
<dbReference type="NCBIfam" id="TIGR00567">
    <property type="entry name" value="3mg"/>
    <property type="match status" value="1"/>
</dbReference>
<comment type="similarity">
    <text evidence="1 5">Belongs to the DNA glycosylase MPG family.</text>
</comment>
<dbReference type="PANTHER" id="PTHR10429">
    <property type="entry name" value="DNA-3-METHYLADENINE GLYCOSYLASE"/>
    <property type="match status" value="1"/>
</dbReference>
<organism evidence="7 8">
    <name type="scientific">Tenuifilum thalassicum</name>
    <dbReference type="NCBI Taxonomy" id="2590900"/>
    <lineage>
        <taxon>Bacteria</taxon>
        <taxon>Pseudomonadati</taxon>
        <taxon>Bacteroidota</taxon>
        <taxon>Bacteroidia</taxon>
        <taxon>Bacteroidales</taxon>
        <taxon>Tenuifilaceae</taxon>
        <taxon>Tenuifilum</taxon>
    </lineage>
</organism>
<dbReference type="InterPro" id="IPR011034">
    <property type="entry name" value="Formyl_transferase-like_C_sf"/>
</dbReference>
<dbReference type="GO" id="GO:0003677">
    <property type="term" value="F:DNA binding"/>
    <property type="evidence" value="ECO:0007669"/>
    <property type="project" value="InterPro"/>
</dbReference>
<evidence type="ECO:0000256" key="1">
    <source>
        <dbReference type="ARBA" id="ARBA00009232"/>
    </source>
</evidence>
<dbReference type="GO" id="GO:0006284">
    <property type="term" value="P:base-excision repair"/>
    <property type="evidence" value="ECO:0007669"/>
    <property type="project" value="InterPro"/>
</dbReference>
<dbReference type="Pfam" id="PF02245">
    <property type="entry name" value="Pur_DNA_glyco"/>
    <property type="match status" value="2"/>
</dbReference>
<protein>
    <recommendedName>
        <fullName evidence="5">Putative 3-methyladenine DNA glycosylase</fullName>
        <ecNumber evidence="5">3.2.2.-</ecNumber>
    </recommendedName>
</protein>
<dbReference type="KEGG" id="ttz:FHG85_01365"/>
<evidence type="ECO:0000256" key="4">
    <source>
        <dbReference type="ARBA" id="ARBA00023204"/>
    </source>
</evidence>
<dbReference type="SUPFAM" id="SSF50486">
    <property type="entry name" value="FMT C-terminal domain-like"/>
    <property type="match status" value="1"/>
</dbReference>
<dbReference type="AlphaFoldDB" id="A0A7D3Y2Q7"/>
<keyword evidence="6" id="KW-1133">Transmembrane helix</keyword>
<keyword evidence="4 5" id="KW-0234">DNA repair</keyword>
<feature type="transmembrane region" description="Helical" evidence="6">
    <location>
        <begin position="64"/>
        <end position="84"/>
    </location>
</feature>
<proteinExistence type="inferred from homology"/>
<name>A0A7D3Y2Q7_9BACT</name>
<dbReference type="Gene3D" id="3.10.300.10">
    <property type="entry name" value="Methylpurine-DNA glycosylase (MPG)"/>
    <property type="match status" value="2"/>
</dbReference>
<dbReference type="RefSeq" id="WP_173072485.1">
    <property type="nucleotide sequence ID" value="NZ_CP041345.1"/>
</dbReference>
<dbReference type="InterPro" id="IPR003180">
    <property type="entry name" value="MPG"/>
</dbReference>
<evidence type="ECO:0000256" key="5">
    <source>
        <dbReference type="HAMAP-Rule" id="MF_00527"/>
    </source>
</evidence>
<evidence type="ECO:0000256" key="2">
    <source>
        <dbReference type="ARBA" id="ARBA00022763"/>
    </source>
</evidence>
<sequence length="172" mass="19806">MRLQEDFYLRDVLEVAPNLLGKTLVRQFDNGKCLRVAITEVEAYRGTDDLGCHASKGKTERNKVMFEHGGLVYVYLIYGMYWMFNVVTGKKDDPQAVLIRGITGADGPGKLTKLLSIDKSFYGENLVTSKRIWIEDNNTKPRYITTPRIGIDYAGPYWSKIPWRFIIDEEMR</sequence>
<dbReference type="PANTHER" id="PTHR10429:SF0">
    <property type="entry name" value="DNA-3-METHYLADENINE GLYCOSYLASE"/>
    <property type="match status" value="1"/>
</dbReference>
<keyword evidence="8" id="KW-1185">Reference proteome</keyword>
<evidence type="ECO:0000256" key="3">
    <source>
        <dbReference type="ARBA" id="ARBA00022801"/>
    </source>
</evidence>
<accession>A0A7D3Y2Q7</accession>
<dbReference type="EMBL" id="CP041345">
    <property type="protein sequence ID" value="QKG78969.1"/>
    <property type="molecule type" value="Genomic_DNA"/>
</dbReference>
<gene>
    <name evidence="7" type="ORF">FHG85_01365</name>
</gene>
<keyword evidence="6" id="KW-0812">Transmembrane</keyword>
<keyword evidence="2 5" id="KW-0227">DNA damage</keyword>
<keyword evidence="6" id="KW-0472">Membrane</keyword>
<evidence type="ECO:0000313" key="8">
    <source>
        <dbReference type="Proteomes" id="UP000500961"/>
    </source>
</evidence>
<dbReference type="InterPro" id="IPR036995">
    <property type="entry name" value="MPG_sf"/>
</dbReference>
<dbReference type="EC" id="3.2.2.-" evidence="5"/>
<dbReference type="CDD" id="cd00540">
    <property type="entry name" value="AAG"/>
    <property type="match status" value="1"/>
</dbReference>
<dbReference type="HAMAP" id="MF_00527">
    <property type="entry name" value="3MGH"/>
    <property type="match status" value="1"/>
</dbReference>
<dbReference type="Proteomes" id="UP000500961">
    <property type="component" value="Chromosome"/>
</dbReference>
<dbReference type="GO" id="GO:0003905">
    <property type="term" value="F:alkylbase DNA N-glycosylase activity"/>
    <property type="evidence" value="ECO:0007669"/>
    <property type="project" value="InterPro"/>
</dbReference>
<keyword evidence="3 5" id="KW-0378">Hydrolase</keyword>
<evidence type="ECO:0000256" key="6">
    <source>
        <dbReference type="SAM" id="Phobius"/>
    </source>
</evidence>
<reference evidence="7 8" key="1">
    <citation type="submission" date="2019-07" db="EMBL/GenBank/DDBJ databases">
        <title>Thalassofilum flectens gen. nov., sp. nov., a novel moderate thermophilic anaerobe from a shallow sea hot spring in Kunashir Island (Russia), representing a new family in the order Bacteroidales, and proposal of Thalassofilacea fam. nov.</title>
        <authorList>
            <person name="Kochetkova T.V."/>
            <person name="Podosokorskaya O.A."/>
            <person name="Novikov A."/>
            <person name="Elcheninov A.G."/>
            <person name="Toshchakov S.V."/>
            <person name="Kublanov I.V."/>
        </authorList>
    </citation>
    <scope>NUCLEOTIDE SEQUENCE [LARGE SCALE GENOMIC DNA]</scope>
    <source>
        <strain evidence="7 8">38-H</strain>
    </source>
</reference>